<name>A0AAN8EYL7_TRICO</name>
<reference evidence="2 3" key="1">
    <citation type="submission" date="2019-10" db="EMBL/GenBank/DDBJ databases">
        <title>Assembly and Annotation for the nematode Trichostrongylus colubriformis.</title>
        <authorList>
            <person name="Martin J."/>
        </authorList>
    </citation>
    <scope>NUCLEOTIDE SEQUENCE [LARGE SCALE GENOMIC DNA]</scope>
    <source>
        <strain evidence="2">G859</strain>
        <tissue evidence="2">Whole worm</tissue>
    </source>
</reference>
<dbReference type="Proteomes" id="UP001331761">
    <property type="component" value="Unassembled WGS sequence"/>
</dbReference>
<gene>
    <name evidence="2" type="ORF">GCK32_013408</name>
</gene>
<evidence type="ECO:0000313" key="3">
    <source>
        <dbReference type="Proteomes" id="UP001331761"/>
    </source>
</evidence>
<dbReference type="Pfam" id="PF24524">
    <property type="entry name" value="DUF7596"/>
    <property type="match status" value="1"/>
</dbReference>
<dbReference type="AlphaFoldDB" id="A0AAN8EYL7"/>
<sequence>MSIYQMQLPSKPRDLMAFLELGKTTVLKAEEFAGSKSAFIWDHNGDLLAKQTLVKYSPTQAYCIYSDCSDVVAGKNIRVKEEEDAHHLKLVSIEAERENRRLLPLYVQFHTVAEARPAEAHLIDRLSENVLGRFNLELKKNVTHDSFAECDSWRDEAGFIVTDRNRFAYVTFNASTLLSTLTPAKDIKITKYTAADLDALCDFDHSVCGFSREQAVEFVVSNSTVYVAKGDGCVNGMLACTGNKIFALYAETMEIAHALLKHCIVTNRLKQVSFFTREDVWECKAISSRPAHRRHTRAVPSSIKWTKVYAVNMGFHIV</sequence>
<keyword evidence="3" id="KW-1185">Reference proteome</keyword>
<comment type="caution">
    <text evidence="2">The sequence shown here is derived from an EMBL/GenBank/DDBJ whole genome shotgun (WGS) entry which is preliminary data.</text>
</comment>
<feature type="domain" description="DUF7596" evidence="1">
    <location>
        <begin position="24"/>
        <end position="161"/>
    </location>
</feature>
<dbReference type="EMBL" id="WIXE01019937">
    <property type="protein sequence ID" value="KAK5969630.1"/>
    <property type="molecule type" value="Genomic_DNA"/>
</dbReference>
<accession>A0AAN8EYL7</accession>
<evidence type="ECO:0000259" key="1">
    <source>
        <dbReference type="Pfam" id="PF24524"/>
    </source>
</evidence>
<protein>
    <recommendedName>
        <fullName evidence="1">DUF7596 domain-containing protein</fullName>
    </recommendedName>
</protein>
<dbReference type="InterPro" id="IPR056017">
    <property type="entry name" value="DUF7596"/>
</dbReference>
<proteinExistence type="predicted"/>
<dbReference type="Gene3D" id="3.40.630.90">
    <property type="match status" value="1"/>
</dbReference>
<evidence type="ECO:0000313" key="2">
    <source>
        <dbReference type="EMBL" id="KAK5969630.1"/>
    </source>
</evidence>
<organism evidence="2 3">
    <name type="scientific">Trichostrongylus colubriformis</name>
    <name type="common">Black scour worm</name>
    <dbReference type="NCBI Taxonomy" id="6319"/>
    <lineage>
        <taxon>Eukaryota</taxon>
        <taxon>Metazoa</taxon>
        <taxon>Ecdysozoa</taxon>
        <taxon>Nematoda</taxon>
        <taxon>Chromadorea</taxon>
        <taxon>Rhabditida</taxon>
        <taxon>Rhabditina</taxon>
        <taxon>Rhabditomorpha</taxon>
        <taxon>Strongyloidea</taxon>
        <taxon>Trichostrongylidae</taxon>
        <taxon>Trichostrongylus</taxon>
    </lineage>
</organism>